<dbReference type="RefSeq" id="WP_131558213.1">
    <property type="nucleotide sequence ID" value="NZ_SJSN01000007.1"/>
</dbReference>
<dbReference type="GO" id="GO:0005886">
    <property type="term" value="C:plasma membrane"/>
    <property type="evidence" value="ECO:0007669"/>
    <property type="project" value="UniProtKB-SubCell"/>
</dbReference>
<dbReference type="Gene3D" id="2.60.40.2880">
    <property type="entry name" value="MmpS1-5, C-terminal soluble domain"/>
    <property type="match status" value="1"/>
</dbReference>
<name>A0A4R0P122_9SPHI</name>
<keyword evidence="5" id="KW-1133">Transmembrane helix</keyword>
<evidence type="ECO:0000256" key="5">
    <source>
        <dbReference type="ARBA" id="ARBA00022989"/>
    </source>
</evidence>
<protein>
    <submittedName>
        <fullName evidence="8">Uncharacterized protein</fullName>
    </submittedName>
</protein>
<keyword evidence="6" id="KW-0472">Membrane</keyword>
<dbReference type="Pfam" id="PF05423">
    <property type="entry name" value="Mycobact_memb"/>
    <property type="match status" value="1"/>
</dbReference>
<evidence type="ECO:0000313" key="8">
    <source>
        <dbReference type="EMBL" id="TCD10121.1"/>
    </source>
</evidence>
<reference evidence="8 9" key="1">
    <citation type="submission" date="2019-02" db="EMBL/GenBank/DDBJ databases">
        <title>Pedobacter sp. RP-3-11 sp. nov., isolated from Arctic soil.</title>
        <authorList>
            <person name="Dahal R.H."/>
        </authorList>
    </citation>
    <scope>NUCLEOTIDE SEQUENCE [LARGE SCALE GENOMIC DNA]</scope>
    <source>
        <strain evidence="8 9">RP-3-11</strain>
    </source>
</reference>
<comment type="caution">
    <text evidence="8">The sequence shown here is derived from an EMBL/GenBank/DDBJ whole genome shotgun (WGS) entry which is preliminary data.</text>
</comment>
<evidence type="ECO:0000256" key="2">
    <source>
        <dbReference type="ARBA" id="ARBA00007531"/>
    </source>
</evidence>
<accession>A0A4R0P122</accession>
<organism evidence="8 9">
    <name type="scientific">Pedobacter frigidisoli</name>
    <dbReference type="NCBI Taxonomy" id="2530455"/>
    <lineage>
        <taxon>Bacteria</taxon>
        <taxon>Pseudomonadati</taxon>
        <taxon>Bacteroidota</taxon>
        <taxon>Sphingobacteriia</taxon>
        <taxon>Sphingobacteriales</taxon>
        <taxon>Sphingobacteriaceae</taxon>
        <taxon>Pedobacter</taxon>
    </lineage>
</organism>
<comment type="similarity">
    <text evidence="2">Belongs to the MmpS family.</text>
</comment>
<proteinExistence type="inferred from homology"/>
<dbReference type="EMBL" id="SJSN01000007">
    <property type="protein sequence ID" value="TCD10121.1"/>
    <property type="molecule type" value="Genomic_DNA"/>
</dbReference>
<evidence type="ECO:0000313" key="9">
    <source>
        <dbReference type="Proteomes" id="UP000291485"/>
    </source>
</evidence>
<feature type="signal peptide" evidence="7">
    <location>
        <begin position="1"/>
        <end position="20"/>
    </location>
</feature>
<dbReference type="AlphaFoldDB" id="A0A4R0P122"/>
<dbReference type="InterPro" id="IPR038468">
    <property type="entry name" value="MmpS_C"/>
</dbReference>
<gene>
    <name evidence="8" type="ORF">EZ449_09845</name>
</gene>
<sequence>MKNTPIYLIFLFLLSSCSMSINSTKRGKLDIPKEETYTVIYSAKLSDGLVAKISYTNENSVQEEFKDVTRNWEKTVELKSGANVKLNTLAKGEKGIGEYKVTVNGKIVSEHILTNKRLRYSVDFDLP</sequence>
<evidence type="ECO:0000256" key="6">
    <source>
        <dbReference type="ARBA" id="ARBA00023136"/>
    </source>
</evidence>
<dbReference type="InterPro" id="IPR008693">
    <property type="entry name" value="MmpS"/>
</dbReference>
<feature type="chain" id="PRO_5020772591" evidence="7">
    <location>
        <begin position="21"/>
        <end position="127"/>
    </location>
</feature>
<dbReference type="Proteomes" id="UP000291485">
    <property type="component" value="Unassembled WGS sequence"/>
</dbReference>
<keyword evidence="4" id="KW-0812">Transmembrane</keyword>
<comment type="subcellular location">
    <subcellularLocation>
        <location evidence="1">Cell membrane</location>
    </subcellularLocation>
</comment>
<keyword evidence="7" id="KW-0732">Signal</keyword>
<keyword evidence="3" id="KW-1003">Cell membrane</keyword>
<keyword evidence="9" id="KW-1185">Reference proteome</keyword>
<dbReference type="PROSITE" id="PS51257">
    <property type="entry name" value="PROKAR_LIPOPROTEIN"/>
    <property type="match status" value="1"/>
</dbReference>
<evidence type="ECO:0000256" key="1">
    <source>
        <dbReference type="ARBA" id="ARBA00004236"/>
    </source>
</evidence>
<evidence type="ECO:0000256" key="7">
    <source>
        <dbReference type="SAM" id="SignalP"/>
    </source>
</evidence>
<evidence type="ECO:0000256" key="4">
    <source>
        <dbReference type="ARBA" id="ARBA00022692"/>
    </source>
</evidence>
<dbReference type="OrthoDB" id="799762at2"/>
<evidence type="ECO:0000256" key="3">
    <source>
        <dbReference type="ARBA" id="ARBA00022475"/>
    </source>
</evidence>